<dbReference type="EMBL" id="JAVHNS010000004">
    <property type="protein sequence ID" value="KAK6358149.1"/>
    <property type="molecule type" value="Genomic_DNA"/>
</dbReference>
<feature type="repeat" description="ANK" evidence="3">
    <location>
        <begin position="1032"/>
        <end position="1056"/>
    </location>
</feature>
<sequence>MALMLTLILVLISLPYGLAFEWEDFTNNLATDLAPLIVLFGEQVTKQFLSESLSTWDNVIFAMAPLGVLTAVVSAIRVCGNASLRAFIGRAQESPGTAEVELLSCTSETTSELWHEGGIARVFGSPQILEVVKLKSEDISEKEYEAGNTAGIVLLTSEDSTWKAEGTSMDDETEKLQYMQYRRPNLSLNIGIKRQSEKFTYMATALGLILQAGVLIYAGLAAYQYPDRFLKDDKPMEKYAFPLTLIGTMSLCIGMFLCAYIIERSTDEVRYKQDKGASKMYWVQPGGQKIGDQVFGSFIGFSDDCRYIVSSRSQRRNKFDGVLWVTMVATILGFLLQFIGLRAMHSSVIVAQLGATILMAVIRAGLRTQRMEEERDMIASYKKQNKKDYQNLVQGHELDFFATQLENVDMLFFSFKQGGTPSETTKLSNGIRALRSRARLAKLTTEDTDGLSWKDVRVHEVAIQLQSAIEGIMEVLSTSLKTIAPDSTQYCCPINIAWTPKAGNDMKTEVFSLNFRKEGLAWKADCTELEAILGMWAWSLLRYKDGKKTSRLDKKNIRLIAAASDSVLNEAKTWYQVWIQRRLTLEERKTTTLDENQMVWMVGDRPLFGCQVLPDTTNAMLALYVLTQNSTLTMCAQDVFISVLQDTIQSIDNIGGKTEVRSQVDGQNTFLLQNNQVEEIANHFENSRLGSREDAYMCIIPMLMRESKLPEMTDVLTAIRKHVKAHRDDGKWKEAEQFLQWICYRSDIAETNKPYIELGDLYIAAMLQNELEAQVFGFGGARNMLKMAAQPQNNHTGLIKPANQCGWIGLRIATDIGDDKHRDELQRMVKNDEVPDYVDTSKLYEWARKDNITAIKYLIKKKGHMVDDRDNTGRSSLSWAAQNGNIDIATLLIENGADRNLCDKDGRAPLSYAAENGHGSLIRLLLNGDSGSLNTITKSDGKTSLILAAQNGHEASVEALLKEPSIRIDVESAKEGTALVRAVRGGYRGIVELLIDKGANVEGGALGIALENGSAEIVELLIDKGASVNVWALSSAAARGYTEIVELLIEKGANVDDGWALTTAAQRGHVKIVELLIDKGANFDGGSALMAAANGGHVNIVDLLIYKSADHNKGGALKVALEKGFAERSIDNDESFNVWALSFAAARGYTEIVELLIEKGVGFNEGQALTAAAECGHVEIVELLIDKGANVDDGWGLAAAAARGHVEIVELLIGNGAEFNRRLFRNMKTRGGDLLEAMELLVEKGARIPREVLEEALYDGNQKVVKLLIDKVVDFNAEERKTFELAAAGGYQKAIELLIEMDVDIDKNRALNWAACEGYQKLVELLIEKGANVDADEGLTLYGAVQGGDIEMVKLLISLGADINISEGEALAEAARENNIEMVKLLISLGASINMSRGKALAEAVQKGNIEMVKLLKSLGADINISEGRALSRAAWKSDIKMVELLKSLGADINTGRGRVLTQTVENGNIEMVKLLKGLKADINAGTGQALDEALWRDNIEMVKLLISLGADVNVGEGSPLTKVVERGDVRMAKLLISLGADVNAGEGRVLAEAMRRGDIRMVELLKSLGAVEAG</sequence>
<evidence type="ECO:0000313" key="7">
    <source>
        <dbReference type="Proteomes" id="UP001373714"/>
    </source>
</evidence>
<accession>A0AAV9V8J9</accession>
<feature type="repeat" description="ANK" evidence="3">
    <location>
        <begin position="872"/>
        <end position="904"/>
    </location>
</feature>
<dbReference type="PROSITE" id="PS50297">
    <property type="entry name" value="ANK_REP_REGION"/>
    <property type="match status" value="8"/>
</dbReference>
<keyword evidence="1" id="KW-0677">Repeat</keyword>
<feature type="chain" id="PRO_5043990231" evidence="5">
    <location>
        <begin position="20"/>
        <end position="1575"/>
    </location>
</feature>
<keyword evidence="2 3" id="KW-0040">ANK repeat</keyword>
<feature type="transmembrane region" description="Helical" evidence="4">
    <location>
        <begin position="199"/>
        <end position="220"/>
    </location>
</feature>
<feature type="repeat" description="ANK" evidence="3">
    <location>
        <begin position="1056"/>
        <end position="1088"/>
    </location>
</feature>
<keyword evidence="7" id="KW-1185">Reference proteome</keyword>
<feature type="repeat" description="ANK" evidence="3">
    <location>
        <begin position="1396"/>
        <end position="1428"/>
    </location>
</feature>
<feature type="signal peptide" evidence="5">
    <location>
        <begin position="1"/>
        <end position="19"/>
    </location>
</feature>
<dbReference type="SUPFAM" id="SSF48403">
    <property type="entry name" value="Ankyrin repeat"/>
    <property type="match status" value="2"/>
</dbReference>
<dbReference type="Pfam" id="PF12796">
    <property type="entry name" value="Ank_2"/>
    <property type="match status" value="7"/>
</dbReference>
<dbReference type="Gene3D" id="1.25.40.20">
    <property type="entry name" value="Ankyrin repeat-containing domain"/>
    <property type="match status" value="5"/>
</dbReference>
<comment type="caution">
    <text evidence="6">The sequence shown here is derived from an EMBL/GenBank/DDBJ whole genome shotgun (WGS) entry which is preliminary data.</text>
</comment>
<dbReference type="PRINTS" id="PR01415">
    <property type="entry name" value="ANKYRIN"/>
</dbReference>
<evidence type="ECO:0000256" key="1">
    <source>
        <dbReference type="ARBA" id="ARBA00022737"/>
    </source>
</evidence>
<feature type="transmembrane region" description="Helical" evidence="4">
    <location>
        <begin position="321"/>
        <end position="341"/>
    </location>
</feature>
<feature type="repeat" description="ANK" evidence="3">
    <location>
        <begin position="1084"/>
        <end position="1116"/>
    </location>
</feature>
<dbReference type="SMART" id="SM00248">
    <property type="entry name" value="ANK"/>
    <property type="match status" value="20"/>
</dbReference>
<feature type="transmembrane region" description="Helical" evidence="4">
    <location>
        <begin position="59"/>
        <end position="80"/>
    </location>
</feature>
<organism evidence="6 7">
    <name type="scientific">Orbilia blumenaviensis</name>
    <dbReference type="NCBI Taxonomy" id="1796055"/>
    <lineage>
        <taxon>Eukaryota</taxon>
        <taxon>Fungi</taxon>
        <taxon>Dikarya</taxon>
        <taxon>Ascomycota</taxon>
        <taxon>Pezizomycotina</taxon>
        <taxon>Orbiliomycetes</taxon>
        <taxon>Orbiliales</taxon>
        <taxon>Orbiliaceae</taxon>
        <taxon>Orbilia</taxon>
    </lineage>
</organism>
<proteinExistence type="predicted"/>
<keyword evidence="5" id="KW-0732">Signal</keyword>
<dbReference type="Proteomes" id="UP001373714">
    <property type="component" value="Unassembled WGS sequence"/>
</dbReference>
<dbReference type="InterPro" id="IPR051165">
    <property type="entry name" value="Multifunctional_ANK_Repeat"/>
</dbReference>
<keyword evidence="4" id="KW-1133">Transmembrane helix</keyword>
<evidence type="ECO:0000256" key="4">
    <source>
        <dbReference type="SAM" id="Phobius"/>
    </source>
</evidence>
<feature type="repeat" description="ANK" evidence="3">
    <location>
        <begin position="1516"/>
        <end position="1548"/>
    </location>
</feature>
<feature type="repeat" description="ANK" evidence="3">
    <location>
        <begin position="1306"/>
        <end position="1338"/>
    </location>
</feature>
<gene>
    <name evidence="6" type="ORF">TWF730_007503</name>
</gene>
<dbReference type="InterPro" id="IPR002110">
    <property type="entry name" value="Ankyrin_rpt"/>
</dbReference>
<feature type="repeat" description="ANK" evidence="3">
    <location>
        <begin position="1366"/>
        <end position="1398"/>
    </location>
</feature>
<name>A0AAV9V8J9_9PEZI</name>
<evidence type="ECO:0000256" key="3">
    <source>
        <dbReference type="PROSITE-ProRule" id="PRU00023"/>
    </source>
</evidence>
<dbReference type="PROSITE" id="PS50088">
    <property type="entry name" value="ANK_REPEAT"/>
    <property type="match status" value="11"/>
</dbReference>
<protein>
    <submittedName>
        <fullName evidence="6">Uncharacterized protein</fullName>
    </submittedName>
</protein>
<feature type="repeat" description="ANK" evidence="3">
    <location>
        <begin position="1164"/>
        <end position="1192"/>
    </location>
</feature>
<dbReference type="PANTHER" id="PTHR24123">
    <property type="entry name" value="ANKYRIN REPEAT-CONTAINING"/>
    <property type="match status" value="1"/>
</dbReference>
<feature type="repeat" description="ANK" evidence="3">
    <location>
        <begin position="1336"/>
        <end position="1368"/>
    </location>
</feature>
<feature type="repeat" description="ANK" evidence="3">
    <location>
        <begin position="905"/>
        <end position="927"/>
    </location>
</feature>
<evidence type="ECO:0000256" key="5">
    <source>
        <dbReference type="SAM" id="SignalP"/>
    </source>
</evidence>
<evidence type="ECO:0000313" key="6">
    <source>
        <dbReference type="EMBL" id="KAK6358149.1"/>
    </source>
</evidence>
<evidence type="ECO:0000256" key="2">
    <source>
        <dbReference type="ARBA" id="ARBA00023043"/>
    </source>
</evidence>
<dbReference type="InterPro" id="IPR036770">
    <property type="entry name" value="Ankyrin_rpt-contain_sf"/>
</dbReference>
<dbReference type="PANTHER" id="PTHR24123:SF33">
    <property type="entry name" value="PROTEIN HOS4"/>
    <property type="match status" value="1"/>
</dbReference>
<feature type="transmembrane region" description="Helical" evidence="4">
    <location>
        <begin position="240"/>
        <end position="262"/>
    </location>
</feature>
<keyword evidence="4" id="KW-0472">Membrane</keyword>
<keyword evidence="4" id="KW-0812">Transmembrane</keyword>
<reference evidence="6 7" key="1">
    <citation type="submission" date="2019-10" db="EMBL/GenBank/DDBJ databases">
        <authorList>
            <person name="Palmer J.M."/>
        </authorList>
    </citation>
    <scope>NUCLEOTIDE SEQUENCE [LARGE SCALE GENOMIC DNA]</scope>
    <source>
        <strain evidence="6 7">TWF730</strain>
    </source>
</reference>